<keyword evidence="2" id="KW-1133">Transmembrane helix</keyword>
<dbReference type="CDD" id="cd06174">
    <property type="entry name" value="MFS"/>
    <property type="match status" value="1"/>
</dbReference>
<feature type="transmembrane region" description="Helical" evidence="2">
    <location>
        <begin position="626"/>
        <end position="646"/>
    </location>
</feature>
<feature type="region of interest" description="Disordered" evidence="1">
    <location>
        <begin position="163"/>
        <end position="187"/>
    </location>
</feature>
<feature type="transmembrane region" description="Helical" evidence="2">
    <location>
        <begin position="287"/>
        <end position="306"/>
    </location>
</feature>
<feature type="transmembrane region" description="Helical" evidence="2">
    <location>
        <begin position="437"/>
        <end position="461"/>
    </location>
</feature>
<reference evidence="3" key="1">
    <citation type="submission" date="2022-01" db="EMBL/GenBank/DDBJ databases">
        <authorList>
            <person name="Braso-Vives M."/>
        </authorList>
    </citation>
    <scope>NUCLEOTIDE SEQUENCE</scope>
</reference>
<dbReference type="AlphaFoldDB" id="A0A8J9ZHN0"/>
<dbReference type="InterPro" id="IPR011701">
    <property type="entry name" value="MFS"/>
</dbReference>
<organism evidence="3 4">
    <name type="scientific">Branchiostoma lanceolatum</name>
    <name type="common">Common lancelet</name>
    <name type="synonym">Amphioxus lanceolatum</name>
    <dbReference type="NCBI Taxonomy" id="7740"/>
    <lineage>
        <taxon>Eukaryota</taxon>
        <taxon>Metazoa</taxon>
        <taxon>Chordata</taxon>
        <taxon>Cephalochordata</taxon>
        <taxon>Leptocardii</taxon>
        <taxon>Amphioxiformes</taxon>
        <taxon>Branchiostomatidae</taxon>
        <taxon>Branchiostoma</taxon>
    </lineage>
</organism>
<feature type="transmembrane region" description="Helical" evidence="2">
    <location>
        <begin position="17"/>
        <end position="37"/>
    </location>
</feature>
<feature type="region of interest" description="Disordered" evidence="1">
    <location>
        <begin position="348"/>
        <end position="372"/>
    </location>
</feature>
<evidence type="ECO:0000256" key="1">
    <source>
        <dbReference type="SAM" id="MobiDB-lite"/>
    </source>
</evidence>
<evidence type="ECO:0000256" key="2">
    <source>
        <dbReference type="SAM" id="Phobius"/>
    </source>
</evidence>
<feature type="compositionally biased region" description="Low complexity" evidence="1">
    <location>
        <begin position="355"/>
        <end position="371"/>
    </location>
</feature>
<dbReference type="InterPro" id="IPR027197">
    <property type="entry name" value="SLC43A3"/>
</dbReference>
<accession>A0A8J9ZHN0</accession>
<protein>
    <submittedName>
        <fullName evidence="3">SLC43A3 protein</fullName>
    </submittedName>
</protein>
<feature type="transmembrane region" description="Helical" evidence="2">
    <location>
        <begin position="535"/>
        <end position="556"/>
    </location>
</feature>
<feature type="transmembrane region" description="Helical" evidence="2">
    <location>
        <begin position="318"/>
        <end position="338"/>
    </location>
</feature>
<feature type="transmembrane region" description="Helical" evidence="2">
    <location>
        <begin position="401"/>
        <end position="422"/>
    </location>
</feature>
<dbReference type="Gene3D" id="1.20.1250.20">
    <property type="entry name" value="MFS general substrate transporter like domains"/>
    <property type="match status" value="1"/>
</dbReference>
<feature type="transmembrane region" description="Helical" evidence="2">
    <location>
        <begin position="562"/>
        <end position="583"/>
    </location>
</feature>
<dbReference type="EMBL" id="OV696687">
    <property type="protein sequence ID" value="CAH1254835.1"/>
    <property type="molecule type" value="Genomic_DNA"/>
</dbReference>
<keyword evidence="2" id="KW-0812">Transmembrane</keyword>
<feature type="region of interest" description="Disordered" evidence="1">
    <location>
        <begin position="58"/>
        <end position="91"/>
    </location>
</feature>
<dbReference type="InterPro" id="IPR036259">
    <property type="entry name" value="MFS_trans_sf"/>
</dbReference>
<feature type="compositionally biased region" description="Basic and acidic residues" evidence="1">
    <location>
        <begin position="163"/>
        <end position="185"/>
    </location>
</feature>
<dbReference type="OrthoDB" id="330047at2759"/>
<proteinExistence type="predicted"/>
<dbReference type="PANTHER" id="PTHR20765:SF1">
    <property type="entry name" value="EQUILIBRATIVE NUCLEOBASE TRANSPORTER 1"/>
    <property type="match status" value="1"/>
</dbReference>
<dbReference type="Pfam" id="PF07690">
    <property type="entry name" value="MFS_1"/>
    <property type="match status" value="1"/>
</dbReference>
<sequence>MCFKAPSLEAVRRRRHLLLCSSILQIVLFSGILLGWANLLPVLRQEGIFSHLCDEHGAQPTEDRHAKPSYQAHKTPANKNSHKTVPPSTETKFMRNRQQISPARTEEKLSEETFLTVTESAAGQLTDKKVIVPDEFLAGNSEILQDKGSEKWTWRGVRFRPRQESSTRESEIQTVREGRSTDHNRTQGAVTTCSAQEGQLSLAYTLGSFLLSGATLPGGIILDRFGARKTQIFCSILYGLSTLCFAFTTQETPHFLFLATSLSGAVALTILVAQLQVANLYSQNRALVLGTFSGLFASSCTVFFIFSKLYERGFDIHVMFYLWTGGAVIQFLSAIFLTPDEPILPPARGSEDTSLGDSYSSGSSEKSSSNSVFRKGSKDQWLTTEVQTEPSARSLYLSPDYLWLLVWLSVLQLKFFFMVAILNQQLNVLSLDDGSSVNWYLSCFAIIQGAGLPFSPLAGWVMDRGCKKPIAAPSFLMMYYRIQNIGHRLALHQDSNSNYNFNLVYSLKHDRRALELQLPDEHVDQKDQSRRIKNCAVSSLVTCCLGSVLCIVDVIPILQVQILGFVALIGLRGFLYSTYTAYITIIFPPSHHGRLMGVGYVVAAVVDLLMYPAFLLMEGALRGDPFYINVVLLLLSLVAFGLPAYLTRKCRRSANGNHLLTLLPSPTKV</sequence>
<dbReference type="PANTHER" id="PTHR20765">
    <property type="entry name" value="SOLUTE CARRIER FAMILY 43 MEMBER 3-RELATED"/>
    <property type="match status" value="1"/>
</dbReference>
<feature type="transmembrane region" description="Helical" evidence="2">
    <location>
        <begin position="255"/>
        <end position="275"/>
    </location>
</feature>
<gene>
    <name evidence="3" type="primary">SLC43A3</name>
    <name evidence="3" type="ORF">BLAG_LOCUS14087</name>
</gene>
<feature type="transmembrane region" description="Helical" evidence="2">
    <location>
        <begin position="202"/>
        <end position="220"/>
    </location>
</feature>
<feature type="transmembrane region" description="Helical" evidence="2">
    <location>
        <begin position="232"/>
        <end position="249"/>
    </location>
</feature>
<evidence type="ECO:0000313" key="3">
    <source>
        <dbReference type="EMBL" id="CAH1254835.1"/>
    </source>
</evidence>
<dbReference type="GO" id="GO:0022857">
    <property type="term" value="F:transmembrane transporter activity"/>
    <property type="evidence" value="ECO:0007669"/>
    <property type="project" value="InterPro"/>
</dbReference>
<dbReference type="Proteomes" id="UP000838412">
    <property type="component" value="Chromosome 2"/>
</dbReference>
<keyword evidence="4" id="KW-1185">Reference proteome</keyword>
<feature type="transmembrane region" description="Helical" evidence="2">
    <location>
        <begin position="595"/>
        <end position="614"/>
    </location>
</feature>
<evidence type="ECO:0000313" key="4">
    <source>
        <dbReference type="Proteomes" id="UP000838412"/>
    </source>
</evidence>
<name>A0A8J9ZHN0_BRALA</name>
<dbReference type="SUPFAM" id="SSF103473">
    <property type="entry name" value="MFS general substrate transporter"/>
    <property type="match status" value="2"/>
</dbReference>
<keyword evidence="2" id="KW-0472">Membrane</keyword>